<proteinExistence type="predicted"/>
<gene>
    <name evidence="2" type="ORF">U9M48_035837</name>
</gene>
<protein>
    <submittedName>
        <fullName evidence="2">Uncharacterized protein</fullName>
    </submittedName>
</protein>
<keyword evidence="1" id="KW-0472">Membrane</keyword>
<evidence type="ECO:0000313" key="3">
    <source>
        <dbReference type="Proteomes" id="UP001341281"/>
    </source>
</evidence>
<keyword evidence="3" id="KW-1185">Reference proteome</keyword>
<dbReference type="AlphaFoldDB" id="A0AAQ3X9E6"/>
<keyword evidence="1" id="KW-1133">Transmembrane helix</keyword>
<name>A0AAQ3X9E6_PASNO</name>
<keyword evidence="1" id="KW-0812">Transmembrane</keyword>
<sequence length="88" mass="9754">MPSCAPWRMCLTAAPAVRDVKDTMEGTPINADMGRVPRCPPSSPIDVVPIVADEFFMAAPNSQSMRKLWLSLCSLPLLSWLPLWHMLS</sequence>
<evidence type="ECO:0000313" key="2">
    <source>
        <dbReference type="EMBL" id="WVZ89426.1"/>
    </source>
</evidence>
<dbReference type="EMBL" id="CP144752">
    <property type="protein sequence ID" value="WVZ89426.1"/>
    <property type="molecule type" value="Genomic_DNA"/>
</dbReference>
<organism evidence="2 3">
    <name type="scientific">Paspalum notatum var. saurae</name>
    <dbReference type="NCBI Taxonomy" id="547442"/>
    <lineage>
        <taxon>Eukaryota</taxon>
        <taxon>Viridiplantae</taxon>
        <taxon>Streptophyta</taxon>
        <taxon>Embryophyta</taxon>
        <taxon>Tracheophyta</taxon>
        <taxon>Spermatophyta</taxon>
        <taxon>Magnoliopsida</taxon>
        <taxon>Liliopsida</taxon>
        <taxon>Poales</taxon>
        <taxon>Poaceae</taxon>
        <taxon>PACMAD clade</taxon>
        <taxon>Panicoideae</taxon>
        <taxon>Andropogonodae</taxon>
        <taxon>Paspaleae</taxon>
        <taxon>Paspalinae</taxon>
        <taxon>Paspalum</taxon>
    </lineage>
</organism>
<evidence type="ECO:0000256" key="1">
    <source>
        <dbReference type="SAM" id="Phobius"/>
    </source>
</evidence>
<dbReference type="Proteomes" id="UP001341281">
    <property type="component" value="Chromosome 08"/>
</dbReference>
<reference evidence="2 3" key="1">
    <citation type="submission" date="2024-02" db="EMBL/GenBank/DDBJ databases">
        <title>High-quality chromosome-scale genome assembly of Pensacola bahiagrass (Paspalum notatum Flugge var. saurae).</title>
        <authorList>
            <person name="Vega J.M."/>
            <person name="Podio M."/>
            <person name="Orjuela J."/>
            <person name="Siena L.A."/>
            <person name="Pessino S.C."/>
            <person name="Combes M.C."/>
            <person name="Mariac C."/>
            <person name="Albertini E."/>
            <person name="Pupilli F."/>
            <person name="Ortiz J.P.A."/>
            <person name="Leblanc O."/>
        </authorList>
    </citation>
    <scope>NUCLEOTIDE SEQUENCE [LARGE SCALE GENOMIC DNA]</scope>
    <source>
        <strain evidence="2">R1</strain>
        <tissue evidence="2">Leaf</tissue>
    </source>
</reference>
<accession>A0AAQ3X9E6</accession>
<feature type="transmembrane region" description="Helical" evidence="1">
    <location>
        <begin position="68"/>
        <end position="87"/>
    </location>
</feature>